<keyword evidence="5" id="KW-0902">Two-component regulatory system</keyword>
<keyword evidence="9" id="KW-1185">Reference proteome</keyword>
<evidence type="ECO:0000256" key="6">
    <source>
        <dbReference type="SAM" id="Phobius"/>
    </source>
</evidence>
<dbReference type="Gene3D" id="3.30.565.10">
    <property type="entry name" value="Histidine kinase-like ATPase, C-terminal domain"/>
    <property type="match status" value="1"/>
</dbReference>
<dbReference type="STRING" id="1300341.I595_550"/>
<dbReference type="GO" id="GO:0004673">
    <property type="term" value="F:protein histidine kinase activity"/>
    <property type="evidence" value="ECO:0007669"/>
    <property type="project" value="UniProtKB-EC"/>
</dbReference>
<evidence type="ECO:0000259" key="7">
    <source>
        <dbReference type="Pfam" id="PF02518"/>
    </source>
</evidence>
<dbReference type="GO" id="GO:0000160">
    <property type="term" value="P:phosphorelay signal transduction system"/>
    <property type="evidence" value="ECO:0007669"/>
    <property type="project" value="UniProtKB-KW"/>
</dbReference>
<dbReference type="AlphaFoldDB" id="A0A0P7A9S6"/>
<dbReference type="RefSeq" id="WP_054557798.1">
    <property type="nucleotide sequence ID" value="NZ_LDJX01000001.1"/>
</dbReference>
<dbReference type="SUPFAM" id="SSF55874">
    <property type="entry name" value="ATPase domain of HSP90 chaperone/DNA topoisomerase II/histidine kinase"/>
    <property type="match status" value="1"/>
</dbReference>
<dbReference type="PANTHER" id="PTHR24421:SF10">
    <property type="entry name" value="NITRATE_NITRITE SENSOR PROTEIN NARQ"/>
    <property type="match status" value="1"/>
</dbReference>
<dbReference type="OrthoDB" id="977000at2"/>
<dbReference type="EC" id="2.7.13.3" evidence="2"/>
<evidence type="ECO:0000313" key="9">
    <source>
        <dbReference type="Proteomes" id="UP000050280"/>
    </source>
</evidence>
<dbReference type="InterPro" id="IPR003594">
    <property type="entry name" value="HATPase_dom"/>
</dbReference>
<feature type="domain" description="Histidine kinase/HSP90-like ATPase" evidence="7">
    <location>
        <begin position="591"/>
        <end position="675"/>
    </location>
</feature>
<dbReference type="InterPro" id="IPR036890">
    <property type="entry name" value="HATPase_C_sf"/>
</dbReference>
<evidence type="ECO:0000313" key="8">
    <source>
        <dbReference type="EMBL" id="KPM33646.1"/>
    </source>
</evidence>
<dbReference type="Pfam" id="PF02518">
    <property type="entry name" value="HATPase_c"/>
    <property type="match status" value="1"/>
</dbReference>
<comment type="catalytic activity">
    <reaction evidence="1">
        <text>ATP + protein L-histidine = ADP + protein N-phospho-L-histidine.</text>
        <dbReference type="EC" id="2.7.13.3"/>
    </reaction>
</comment>
<keyword evidence="6" id="KW-0812">Transmembrane</keyword>
<reference evidence="8 9" key="1">
    <citation type="submission" date="2015-09" db="EMBL/GenBank/DDBJ databases">
        <title>Genome sequence of the marine flavobacterium Croceitalea dokdonensis DOKDO 023 that contains proton- and sodium-pumping rhodopsins.</title>
        <authorList>
            <person name="Kwon S.-K."/>
            <person name="Lee H.K."/>
            <person name="Kwak M.-J."/>
            <person name="Kim J.F."/>
        </authorList>
    </citation>
    <scope>NUCLEOTIDE SEQUENCE [LARGE SCALE GENOMIC DNA]</scope>
    <source>
        <strain evidence="8 9">DOKDO 023</strain>
    </source>
</reference>
<name>A0A0P7A9S6_9FLAO</name>
<dbReference type="InterPro" id="IPR011990">
    <property type="entry name" value="TPR-like_helical_dom_sf"/>
</dbReference>
<keyword evidence="6" id="KW-0472">Membrane</keyword>
<dbReference type="PATRIC" id="fig|1300341.3.peg.544"/>
<keyword evidence="3" id="KW-0808">Transferase</keyword>
<dbReference type="InterPro" id="IPR050482">
    <property type="entry name" value="Sensor_HK_TwoCompSys"/>
</dbReference>
<dbReference type="Gene3D" id="1.25.40.10">
    <property type="entry name" value="Tetratricopeptide repeat domain"/>
    <property type="match status" value="1"/>
</dbReference>
<dbReference type="Proteomes" id="UP000050280">
    <property type="component" value="Unassembled WGS sequence"/>
</dbReference>
<proteinExistence type="predicted"/>
<evidence type="ECO:0000256" key="2">
    <source>
        <dbReference type="ARBA" id="ARBA00012438"/>
    </source>
</evidence>
<evidence type="ECO:0000256" key="1">
    <source>
        <dbReference type="ARBA" id="ARBA00000085"/>
    </source>
</evidence>
<accession>A0A0P7A9S6</accession>
<comment type="caution">
    <text evidence="8">The sequence shown here is derived from an EMBL/GenBank/DDBJ whole genome shotgun (WGS) entry which is preliminary data.</text>
</comment>
<feature type="transmembrane region" description="Helical" evidence="6">
    <location>
        <begin position="420"/>
        <end position="440"/>
    </location>
</feature>
<evidence type="ECO:0000256" key="3">
    <source>
        <dbReference type="ARBA" id="ARBA00022679"/>
    </source>
</evidence>
<dbReference type="SUPFAM" id="SSF48452">
    <property type="entry name" value="TPR-like"/>
    <property type="match status" value="1"/>
</dbReference>
<keyword evidence="6" id="KW-1133">Transmembrane helix</keyword>
<dbReference type="PANTHER" id="PTHR24421">
    <property type="entry name" value="NITRATE/NITRITE SENSOR PROTEIN NARX-RELATED"/>
    <property type="match status" value="1"/>
</dbReference>
<evidence type="ECO:0000256" key="4">
    <source>
        <dbReference type="ARBA" id="ARBA00022777"/>
    </source>
</evidence>
<protein>
    <recommendedName>
        <fullName evidence="2">histidine kinase</fullName>
        <ecNumber evidence="2">2.7.13.3</ecNumber>
    </recommendedName>
</protein>
<gene>
    <name evidence="8" type="ORF">I595_550</name>
</gene>
<dbReference type="CDD" id="cd16917">
    <property type="entry name" value="HATPase_UhpB-NarQ-NarX-like"/>
    <property type="match status" value="1"/>
</dbReference>
<sequence>MRFGVYLLVLLLANGELTTIYGQDGAAKNPKNTEPESLLQALRAPDSLKTLDKANIASELWEFYQSSSPEQLHLLSSATLRSGDSALFRTYNRRVLDLPINQTTAYAKGVAHWDLADFLKRSLPDSAFYHYQKAYGIFTEIPLEDTATHYPGVVLLDIANLKNGIKDYFGAERDQVEAINYFETTQRTDRLFNAYNSLAITQKDLNRFDKSLAYHQKAKSFISKSQKSKQALHAFINANNMASVYLSKKEYHTAFIQFDSLVNEKSFLQTKTLRYAKLLASRGYAGYLSGALSKEEALIDLRTSNQILDSIENNYAKARNYEYLARIWAKEGDTINSIAAASQAKSIAQTTQNNERLLSSLQFLTLMDKEHSTAHAKDYFRLAKEIAQKESDIQEKFALIRMETDDVIANNAKLKKRNELYAGLVLAIIVAGLGVVTIVVQRIKNQKLLFKQKQQESNQEIYKLLLSQKEKLEEGKKSEQKRMSEELHDGILGQMLGIRLIMSGLNDRTDEDSIQQRAGLIDKLQEVEEEIRTISHELNEASYGKVDNFMRSIQELIDNTKTASKDISIAFDHSEDFNWDGLPSETKINSYRIIQEGLSNCIKHSNCKNISVGFHSEKKNLTLTITDDGIGFNSKANKTGIGFKNIHSRTKKLSGLLHITSLPSKGTQIKVTFKKPSETSIVYPQTSKQPA</sequence>
<organism evidence="8 9">
    <name type="scientific">Croceitalea dokdonensis DOKDO 023</name>
    <dbReference type="NCBI Taxonomy" id="1300341"/>
    <lineage>
        <taxon>Bacteria</taxon>
        <taxon>Pseudomonadati</taxon>
        <taxon>Bacteroidota</taxon>
        <taxon>Flavobacteriia</taxon>
        <taxon>Flavobacteriales</taxon>
        <taxon>Flavobacteriaceae</taxon>
        <taxon>Croceitalea</taxon>
    </lineage>
</organism>
<dbReference type="EMBL" id="LDJX01000001">
    <property type="protein sequence ID" value="KPM33646.1"/>
    <property type="molecule type" value="Genomic_DNA"/>
</dbReference>
<keyword evidence="4 8" id="KW-0418">Kinase</keyword>
<evidence type="ECO:0000256" key="5">
    <source>
        <dbReference type="ARBA" id="ARBA00023012"/>
    </source>
</evidence>